<reference evidence="2 3" key="1">
    <citation type="submission" date="2023-02" db="EMBL/GenBank/DDBJ databases">
        <title>Dictyobacter halimunensis sp. nov., a new member of the class Ktedonobacteria from forest soil in a geothermal area.</title>
        <authorList>
            <person name="Rachmania M.K."/>
            <person name="Ningsih F."/>
            <person name="Sakai Y."/>
            <person name="Yabe S."/>
            <person name="Yokota A."/>
            <person name="Sjamsuridzal W."/>
        </authorList>
    </citation>
    <scope>NUCLEOTIDE SEQUENCE [LARGE SCALE GENOMIC DNA]</scope>
    <source>
        <strain evidence="2 3">S3.2.2.5</strain>
    </source>
</reference>
<sequence length="569" mass="64096">MKKITSNNPYGQPAGPDIDKWERIDSSRREVLLKLCSSRVAALYKTLLSQASIEHNAEQGMVAVLTCSTIRALARALRKSYDFLLRCVSIFKALGLMHHVTNRNHGTRLSIPLGCYLPLSSLTTLNNLITGTRNKLSRLARQTKNLYIQHYGDPDPHHSYPATIQQLKAACEQLLQGPLNQENIQLLYTRVGTMVACFQDTSQHGDPIASMGDLTAPTYQQQPQAQGDPSPPVGDLSALRGRTGLPEGEDPSQQRGDPSIKTGDPSQQRGDPSTKMGDFSSRMGDLYVPKQDFFSPIELKEGEKGEKRETQVSPVSIIDIVDNNNIINLSHFSDNVIDRPAERVPQPETAEEWQAKATRIRAEALALAMFVENSPRNVASFIHKLTSNPRATRAAVIDLLVQTYMPDYRGKPRNRGAWLNKAYTHYAAPHVLIPPMVKRWLYTHESWQEIEQALMQETAQQQEQRPLTDDSIPVPPEVEIDPAQLLTANQDQGKNWLDKLDAIQLAQQIVHDGAEHGYMLKTQTLPDQAVWLVRVHWGVHQLNIRSWEHWRSEFAEIHAMLQARKRLPE</sequence>
<evidence type="ECO:0000313" key="2">
    <source>
        <dbReference type="EMBL" id="GLV55485.1"/>
    </source>
</evidence>
<comment type="caution">
    <text evidence="2">The sequence shown here is derived from an EMBL/GenBank/DDBJ whole genome shotgun (WGS) entry which is preliminary data.</text>
</comment>
<feature type="region of interest" description="Disordered" evidence="1">
    <location>
        <begin position="219"/>
        <end position="282"/>
    </location>
</feature>
<organism evidence="2 3">
    <name type="scientific">Dictyobacter halimunensis</name>
    <dbReference type="NCBI Taxonomy" id="3026934"/>
    <lineage>
        <taxon>Bacteria</taxon>
        <taxon>Bacillati</taxon>
        <taxon>Chloroflexota</taxon>
        <taxon>Ktedonobacteria</taxon>
        <taxon>Ktedonobacterales</taxon>
        <taxon>Dictyobacteraceae</taxon>
        <taxon>Dictyobacter</taxon>
    </lineage>
</organism>
<keyword evidence="3" id="KW-1185">Reference proteome</keyword>
<proteinExistence type="predicted"/>
<evidence type="ECO:0000313" key="3">
    <source>
        <dbReference type="Proteomes" id="UP001344906"/>
    </source>
</evidence>
<name>A0ABQ6FP87_9CHLR</name>
<gene>
    <name evidence="2" type="ORF">KDH_23290</name>
</gene>
<feature type="compositionally biased region" description="Low complexity" evidence="1">
    <location>
        <begin position="219"/>
        <end position="228"/>
    </location>
</feature>
<dbReference type="RefSeq" id="WP_338249866.1">
    <property type="nucleotide sequence ID" value="NZ_BSRI01000001.1"/>
</dbReference>
<dbReference type="Proteomes" id="UP001344906">
    <property type="component" value="Unassembled WGS sequence"/>
</dbReference>
<protein>
    <submittedName>
        <fullName evidence="2">Uncharacterized protein</fullName>
    </submittedName>
</protein>
<dbReference type="EMBL" id="BSRI01000001">
    <property type="protein sequence ID" value="GLV55485.1"/>
    <property type="molecule type" value="Genomic_DNA"/>
</dbReference>
<evidence type="ECO:0000256" key="1">
    <source>
        <dbReference type="SAM" id="MobiDB-lite"/>
    </source>
</evidence>
<accession>A0ABQ6FP87</accession>